<reference evidence="3 4" key="1">
    <citation type="submission" date="2019-03" db="EMBL/GenBank/DDBJ databases">
        <title>Genomic Encyclopedia of Archaeal and Bacterial Type Strains, Phase II (KMG-II): from individual species to whole genera.</title>
        <authorList>
            <person name="Goeker M."/>
        </authorList>
    </citation>
    <scope>NUCLEOTIDE SEQUENCE [LARGE SCALE GENOMIC DNA]</scope>
    <source>
        <strain evidence="3 4">DSM 15388</strain>
    </source>
</reference>
<dbReference type="Pfam" id="PF13181">
    <property type="entry name" value="TPR_8"/>
    <property type="match status" value="2"/>
</dbReference>
<dbReference type="Pfam" id="PF13424">
    <property type="entry name" value="TPR_12"/>
    <property type="match status" value="1"/>
</dbReference>
<dbReference type="PROSITE" id="PS51257">
    <property type="entry name" value="PROKAR_LIPOPROTEIN"/>
    <property type="match status" value="1"/>
</dbReference>
<feature type="signal peptide" evidence="2">
    <location>
        <begin position="1"/>
        <end position="22"/>
    </location>
</feature>
<feature type="repeat" description="TPR" evidence="1">
    <location>
        <begin position="752"/>
        <end position="785"/>
    </location>
</feature>
<dbReference type="Pfam" id="PF13432">
    <property type="entry name" value="TPR_16"/>
    <property type="match status" value="2"/>
</dbReference>
<keyword evidence="2" id="KW-0732">Signal</keyword>
<dbReference type="PANTHER" id="PTHR12558">
    <property type="entry name" value="CELL DIVISION CYCLE 16,23,27"/>
    <property type="match status" value="1"/>
</dbReference>
<name>A0A4R3I3B7_9GAMM</name>
<dbReference type="PROSITE" id="PS50293">
    <property type="entry name" value="TPR_REGION"/>
    <property type="match status" value="1"/>
</dbReference>
<evidence type="ECO:0000256" key="1">
    <source>
        <dbReference type="PROSITE-ProRule" id="PRU00339"/>
    </source>
</evidence>
<comment type="caution">
    <text evidence="3">The sequence shown here is derived from an EMBL/GenBank/DDBJ whole genome shotgun (WGS) entry which is preliminary data.</text>
</comment>
<feature type="repeat" description="TPR" evidence="1">
    <location>
        <begin position="30"/>
        <end position="63"/>
    </location>
</feature>
<dbReference type="Pfam" id="PF13374">
    <property type="entry name" value="TPR_10"/>
    <property type="match status" value="1"/>
</dbReference>
<evidence type="ECO:0000256" key="2">
    <source>
        <dbReference type="SAM" id="SignalP"/>
    </source>
</evidence>
<keyword evidence="4" id="KW-1185">Reference proteome</keyword>
<gene>
    <name evidence="3" type="ORF">BCF53_10913</name>
</gene>
<proteinExistence type="predicted"/>
<dbReference type="Pfam" id="PF13429">
    <property type="entry name" value="TPR_15"/>
    <property type="match status" value="1"/>
</dbReference>
<dbReference type="PROSITE" id="PS50005">
    <property type="entry name" value="TPR"/>
    <property type="match status" value="5"/>
</dbReference>
<feature type="repeat" description="TPR" evidence="1">
    <location>
        <begin position="819"/>
        <end position="852"/>
    </location>
</feature>
<evidence type="ECO:0000313" key="4">
    <source>
        <dbReference type="Proteomes" id="UP000295793"/>
    </source>
</evidence>
<dbReference type="EMBL" id="SLZR01000009">
    <property type="protein sequence ID" value="TCS40304.1"/>
    <property type="molecule type" value="Genomic_DNA"/>
</dbReference>
<dbReference type="SMART" id="SM00028">
    <property type="entry name" value="TPR"/>
    <property type="match status" value="11"/>
</dbReference>
<dbReference type="AlphaFoldDB" id="A0A4R3I3B7"/>
<feature type="repeat" description="TPR" evidence="1">
    <location>
        <begin position="376"/>
        <end position="409"/>
    </location>
</feature>
<dbReference type="Gene3D" id="1.25.40.10">
    <property type="entry name" value="Tetratricopeptide repeat domain"/>
    <property type="match status" value="5"/>
</dbReference>
<dbReference type="SUPFAM" id="SSF48452">
    <property type="entry name" value="TPR-like"/>
    <property type="match status" value="3"/>
</dbReference>
<sequence length="864" mass="96134">MNRIKIFAIPLLLSLVMIVGCSSESDQDKALAFVERSQAYERQGQYRAALIEMRNAIQASPNNQKFVNHYASLLTEVGSPNQASEMLKPFYENNADVNATYAEALLLQGKFISAKTVIDAWVPTDEEKDEHARLTALQMFLAGKSNEAFKIYRELSGNKDTSLKIKQEFISLLIQEEQYGEAESWNKQLQQQFPEDPVLMYYQAKLDYQKGKIDDAENALTNALKYLPETDMLLTERQQVLELLSTVLLDQGRPAEALIYSKLIREANPEAFLAQQQYKDALAAASQGDLDTAKANFEDILNQFPNNHQAAMLLGLIHIGEGDIESGELLLSENIDAETAPVSIIRATALAQAEQGKPDEALEVLKKALLARPDDTTLLSLFGIISLNSGEEQQGLQSISKALQLEPNRTRLHLLLAQYYLEQENESVALGHLRKAYAQNREDWATTGFYVSQLIRSNEQSEATQIRDELSKLEDPNAIWLVAMADYQLGNTEASITGLEELHKTVPQNLNTISALGRLYQAQNSFDEASDMWLKALKVNPGSEQYLSSLTRAKSATLDANKLTNWLIKEADNSPEVALPLHSAAVELLVGQRDINQAKNIASKYTNNEQPFARAIHANILRGEAFALAQQNKWKESLTKVEQAINLLPDHGGLAILGAQVEMQLDNYQGAVNKLDNYLEDHPENMVVTNEKVKFIAGGEGEEQALAFIKPIWQNKPDPQLATNYFRLIRSQEPENLEEALFELLNVAPNNTGALTALGSLYQDNGQTDMALEQYSKALEINPNLVVALNNMAWMLKEAKPKEALDYAEKAVNIAPNSASILDTYGWVLHLNGKKDEALDAINKALTIAPDNAEIQEHKKAIEG</sequence>
<dbReference type="InterPro" id="IPR011990">
    <property type="entry name" value="TPR-like_helical_dom_sf"/>
</dbReference>
<feature type="chain" id="PRO_5020221529" evidence="2">
    <location>
        <begin position="23"/>
        <end position="864"/>
    </location>
</feature>
<dbReference type="RefSeq" id="WP_132701819.1">
    <property type="nucleotide sequence ID" value="NZ_SLZR01000009.1"/>
</dbReference>
<keyword evidence="1" id="KW-0802">TPR repeat</keyword>
<protein>
    <submittedName>
        <fullName evidence="3">Uncharacterized protein HemY</fullName>
    </submittedName>
</protein>
<feature type="repeat" description="TPR" evidence="1">
    <location>
        <begin position="510"/>
        <end position="543"/>
    </location>
</feature>
<dbReference type="PANTHER" id="PTHR12558:SF13">
    <property type="entry name" value="CELL DIVISION CYCLE PROTEIN 27 HOMOLOG"/>
    <property type="match status" value="1"/>
</dbReference>
<dbReference type="InterPro" id="IPR019734">
    <property type="entry name" value="TPR_rpt"/>
</dbReference>
<dbReference type="Proteomes" id="UP000295793">
    <property type="component" value="Unassembled WGS sequence"/>
</dbReference>
<accession>A0A4R3I3B7</accession>
<dbReference type="OrthoDB" id="5959200at2"/>
<organism evidence="3 4">
    <name type="scientific">Reinekea marinisedimentorum</name>
    <dbReference type="NCBI Taxonomy" id="230495"/>
    <lineage>
        <taxon>Bacteria</taxon>
        <taxon>Pseudomonadati</taxon>
        <taxon>Pseudomonadota</taxon>
        <taxon>Gammaproteobacteria</taxon>
        <taxon>Oceanospirillales</taxon>
        <taxon>Saccharospirillaceae</taxon>
        <taxon>Reinekea</taxon>
    </lineage>
</organism>
<evidence type="ECO:0000313" key="3">
    <source>
        <dbReference type="EMBL" id="TCS40304.1"/>
    </source>
</evidence>